<keyword evidence="3" id="KW-0328">Glycosyltransferase</keyword>
<dbReference type="Pfam" id="PF00156">
    <property type="entry name" value="Pribosyltran"/>
    <property type="match status" value="1"/>
</dbReference>
<dbReference type="STRING" id="1736691.SAMN06295964_3154"/>
<dbReference type="InterPro" id="IPR029057">
    <property type="entry name" value="PRTase-like"/>
</dbReference>
<accession>A0A1T4Z7X1</accession>
<dbReference type="AlphaFoldDB" id="A0A1T4Z7X1"/>
<dbReference type="GO" id="GO:0016757">
    <property type="term" value="F:glycosyltransferase activity"/>
    <property type="evidence" value="ECO:0007669"/>
    <property type="project" value="UniProtKB-KW"/>
</dbReference>
<dbReference type="SUPFAM" id="SSF53271">
    <property type="entry name" value="PRTase-like"/>
    <property type="match status" value="1"/>
</dbReference>
<proteinExistence type="predicted"/>
<keyword evidence="1" id="KW-0175">Coiled coil</keyword>
<keyword evidence="4" id="KW-1185">Reference proteome</keyword>
<dbReference type="EMBL" id="LT796768">
    <property type="protein sequence ID" value="SKB10167.1"/>
    <property type="molecule type" value="Genomic_DNA"/>
</dbReference>
<dbReference type="CDD" id="cd06223">
    <property type="entry name" value="PRTases_typeI"/>
    <property type="match status" value="1"/>
</dbReference>
<name>A0A1T4Z7X1_9ACTN</name>
<evidence type="ECO:0000256" key="1">
    <source>
        <dbReference type="SAM" id="Coils"/>
    </source>
</evidence>
<dbReference type="InterPro" id="IPR000836">
    <property type="entry name" value="PRTase_dom"/>
</dbReference>
<dbReference type="Gene3D" id="3.30.1310.20">
    <property type="entry name" value="PRTase-like"/>
    <property type="match status" value="1"/>
</dbReference>
<protein>
    <submittedName>
        <fullName evidence="3">Predicted phosphoribosyltransferase</fullName>
    </submittedName>
</protein>
<feature type="coiled-coil region" evidence="1">
    <location>
        <begin position="100"/>
        <end position="127"/>
    </location>
</feature>
<gene>
    <name evidence="3" type="ORF">SAMN06295964_3154</name>
</gene>
<keyword evidence="3" id="KW-0808">Transferase</keyword>
<evidence type="ECO:0000313" key="4">
    <source>
        <dbReference type="Proteomes" id="UP000191040"/>
    </source>
</evidence>
<reference evidence="4" key="1">
    <citation type="submission" date="2017-02" db="EMBL/GenBank/DDBJ databases">
        <authorList>
            <person name="Varghese N."/>
            <person name="Submissions S."/>
        </authorList>
    </citation>
    <scope>NUCLEOTIDE SEQUENCE [LARGE SCALE GENOMIC DNA]</scope>
    <source>
        <strain evidence="4">9H-4</strain>
    </source>
</reference>
<dbReference type="Gene3D" id="3.40.50.2020">
    <property type="match status" value="1"/>
</dbReference>
<dbReference type="Proteomes" id="UP000191040">
    <property type="component" value="Chromosome I"/>
</dbReference>
<dbReference type="RefSeq" id="WP_197684345.1">
    <property type="nucleotide sequence ID" value="NZ_LT796768.1"/>
</dbReference>
<evidence type="ECO:0000313" key="3">
    <source>
        <dbReference type="EMBL" id="SKB10167.1"/>
    </source>
</evidence>
<feature type="domain" description="Phosphoribosyltransferase" evidence="2">
    <location>
        <begin position="13"/>
        <end position="176"/>
    </location>
</feature>
<evidence type="ECO:0000259" key="2">
    <source>
        <dbReference type="Pfam" id="PF00156"/>
    </source>
</evidence>
<organism evidence="3 4">
    <name type="scientific">Aeromicrobium choanae</name>
    <dbReference type="NCBI Taxonomy" id="1736691"/>
    <lineage>
        <taxon>Bacteria</taxon>
        <taxon>Bacillati</taxon>
        <taxon>Actinomycetota</taxon>
        <taxon>Actinomycetes</taxon>
        <taxon>Propionibacteriales</taxon>
        <taxon>Nocardioidaceae</taxon>
        <taxon>Aeromicrobium</taxon>
    </lineage>
</organism>
<sequence>MRLRSVLPFADRVDAGRRLARQLQHLAAPDVVVLGLPRGGVPVAFEVARALGAPLDVIVVRKLGFPLRPELAMGAIGEGGCEVIDRAEVALQGVTDEEVRAVERRERDELEARVRRLRGDRDRIDLTGRTALIVDDGIATGATAEVACRVARLQGAARVVVAAPVAPRSAADVLDAADALVVVESPEPFRAVGCWYSRFEAVTDEEVAALLGA</sequence>